<dbReference type="SUPFAM" id="SSF48452">
    <property type="entry name" value="TPR-like"/>
    <property type="match status" value="1"/>
</dbReference>
<feature type="transmembrane region" description="Helical" evidence="7">
    <location>
        <begin position="340"/>
        <end position="360"/>
    </location>
</feature>
<dbReference type="InterPro" id="IPR011990">
    <property type="entry name" value="TPR-like_helical_dom_sf"/>
</dbReference>
<dbReference type="InterPro" id="IPR019734">
    <property type="entry name" value="TPR_rpt"/>
</dbReference>
<feature type="repeat" description="TPR" evidence="6">
    <location>
        <begin position="119"/>
        <end position="152"/>
    </location>
</feature>
<protein>
    <recommendedName>
        <fullName evidence="2">histidine kinase</fullName>
        <ecNumber evidence="2">2.7.13.3</ecNumber>
    </recommendedName>
</protein>
<evidence type="ECO:0000256" key="6">
    <source>
        <dbReference type="PROSITE-ProRule" id="PRU00339"/>
    </source>
</evidence>
<feature type="signal peptide" evidence="8">
    <location>
        <begin position="1"/>
        <end position="28"/>
    </location>
</feature>
<dbReference type="EMBL" id="QREI01000003">
    <property type="protein sequence ID" value="REE25005.1"/>
    <property type="molecule type" value="Genomic_DNA"/>
</dbReference>
<dbReference type="InterPro" id="IPR050482">
    <property type="entry name" value="Sensor_HK_TwoCompSys"/>
</dbReference>
<dbReference type="CDD" id="cd16917">
    <property type="entry name" value="HATPase_UhpB-NarQ-NarX-like"/>
    <property type="match status" value="1"/>
</dbReference>
<dbReference type="GO" id="GO:0000160">
    <property type="term" value="P:phosphorelay signal transduction system"/>
    <property type="evidence" value="ECO:0007669"/>
    <property type="project" value="UniProtKB-KW"/>
</dbReference>
<dbReference type="PANTHER" id="PTHR24421:SF10">
    <property type="entry name" value="NITRATE_NITRITE SENSOR PROTEIN NARQ"/>
    <property type="match status" value="1"/>
</dbReference>
<dbReference type="EC" id="2.7.13.3" evidence="2"/>
<evidence type="ECO:0000256" key="7">
    <source>
        <dbReference type="SAM" id="Phobius"/>
    </source>
</evidence>
<dbReference type="SMART" id="SM00028">
    <property type="entry name" value="TPR"/>
    <property type="match status" value="4"/>
</dbReference>
<dbReference type="OrthoDB" id="943406at2"/>
<keyword evidence="7" id="KW-1133">Transmembrane helix</keyword>
<feature type="chain" id="PRO_5017790097" description="histidine kinase" evidence="8">
    <location>
        <begin position="29"/>
        <end position="554"/>
    </location>
</feature>
<gene>
    <name evidence="9" type="ORF">DFQ09_103312</name>
</gene>
<keyword evidence="7" id="KW-0812">Transmembrane</keyword>
<organism evidence="9 10">
    <name type="scientific">Winogradskyella pacifica</name>
    <dbReference type="NCBI Taxonomy" id="664642"/>
    <lineage>
        <taxon>Bacteria</taxon>
        <taxon>Pseudomonadati</taxon>
        <taxon>Bacteroidota</taxon>
        <taxon>Flavobacteriia</taxon>
        <taxon>Flavobacteriales</taxon>
        <taxon>Flavobacteriaceae</taxon>
        <taxon>Winogradskyella</taxon>
    </lineage>
</organism>
<evidence type="ECO:0000313" key="9">
    <source>
        <dbReference type="EMBL" id="REE25005.1"/>
    </source>
</evidence>
<accession>A0A3D9N0E7</accession>
<comment type="caution">
    <text evidence="9">The sequence shown here is derived from an EMBL/GenBank/DDBJ whole genome shotgun (WGS) entry which is preliminary data.</text>
</comment>
<keyword evidence="8" id="KW-0732">Signal</keyword>
<sequence length="554" mass="63606">MKPNLSSFLFLFSLSSVLLFTGIQYTFAQQSIDNEHYYKALALKPQSAKDLMVSEIYFNRNYDKAIKEGDTILAIRNLYYIASIAYKKGEYNESEQTAVKALRFLDASTPSPHITATRKSFYNLLGLMYSEQKNKPKAIELYTNAFKMSESASDSAKIYNNLSIVYRKFDDITNAEKEILKAYQLLPRISDTITHALILDNYGVIASQLHKANGITLMMKALELRVSQKDSSTIYTSYSHLADYYDRIDDEETSKAYALKSLQLAEKLNSASYKNRALGLLVKLSDDPIARAYKKLNDSIYAAEKAKLNQYALLKYDHSEYKRAALESQLEKEKQESRTIYALLIVAFVVLASVFLYFVIRSRHKKEKLQQVFHTESRISKEIHDEIASDVFQVMTRLEHKEIKHKVLKNELHNLYLKTRDISKKHSVLNDDYPFIEYLEELLESYNDAQTNVIIKGLSGIAWDTIPQLKQLTLYRVLQELLINMKKHSEASIVVIMFTKDQNGFQVNYSDNGVGTTLKKRNGLQNTENRIQSINGTITFVTHPDKGFKANITI</sequence>
<proteinExistence type="predicted"/>
<keyword evidence="3" id="KW-0808">Transferase</keyword>
<reference evidence="9 10" key="1">
    <citation type="submission" date="2018-07" db="EMBL/GenBank/DDBJ databases">
        <title>Genomic Encyclopedia of Type Strains, Phase III (KMG-III): the genomes of soil and plant-associated and newly described type strains.</title>
        <authorList>
            <person name="Whitman W."/>
        </authorList>
    </citation>
    <scope>NUCLEOTIDE SEQUENCE [LARGE SCALE GENOMIC DNA]</scope>
    <source>
        <strain evidence="9 10">CECT 7948</strain>
    </source>
</reference>
<dbReference type="InterPro" id="IPR036890">
    <property type="entry name" value="HATPase_C_sf"/>
</dbReference>
<evidence type="ECO:0000256" key="5">
    <source>
        <dbReference type="ARBA" id="ARBA00023012"/>
    </source>
</evidence>
<dbReference type="GO" id="GO:0004673">
    <property type="term" value="F:protein histidine kinase activity"/>
    <property type="evidence" value="ECO:0007669"/>
    <property type="project" value="UniProtKB-EC"/>
</dbReference>
<dbReference type="SUPFAM" id="SSF55874">
    <property type="entry name" value="ATPase domain of HSP90 chaperone/DNA topoisomerase II/histidine kinase"/>
    <property type="match status" value="1"/>
</dbReference>
<evidence type="ECO:0000256" key="2">
    <source>
        <dbReference type="ARBA" id="ARBA00012438"/>
    </source>
</evidence>
<evidence type="ECO:0000256" key="8">
    <source>
        <dbReference type="SAM" id="SignalP"/>
    </source>
</evidence>
<evidence type="ECO:0000256" key="1">
    <source>
        <dbReference type="ARBA" id="ARBA00000085"/>
    </source>
</evidence>
<dbReference type="PROSITE" id="PS50005">
    <property type="entry name" value="TPR"/>
    <property type="match status" value="2"/>
</dbReference>
<dbReference type="AlphaFoldDB" id="A0A3D9N0E7"/>
<evidence type="ECO:0000313" key="10">
    <source>
        <dbReference type="Proteomes" id="UP000256919"/>
    </source>
</evidence>
<comment type="catalytic activity">
    <reaction evidence="1">
        <text>ATP + protein L-histidine = ADP + protein N-phospho-L-histidine.</text>
        <dbReference type="EC" id="2.7.13.3"/>
    </reaction>
</comment>
<keyword evidence="10" id="KW-1185">Reference proteome</keyword>
<dbReference type="Gene3D" id="3.30.565.10">
    <property type="entry name" value="Histidine kinase-like ATPase, C-terminal domain"/>
    <property type="match status" value="1"/>
</dbReference>
<dbReference type="PANTHER" id="PTHR24421">
    <property type="entry name" value="NITRATE/NITRITE SENSOR PROTEIN NARX-RELATED"/>
    <property type="match status" value="1"/>
</dbReference>
<evidence type="ECO:0000256" key="3">
    <source>
        <dbReference type="ARBA" id="ARBA00022679"/>
    </source>
</evidence>
<keyword evidence="7" id="KW-0472">Membrane</keyword>
<keyword evidence="5" id="KW-0902">Two-component regulatory system</keyword>
<dbReference type="RefSeq" id="WP_115809422.1">
    <property type="nucleotide sequence ID" value="NZ_QREI01000003.1"/>
</dbReference>
<name>A0A3D9N0E7_9FLAO</name>
<evidence type="ECO:0000256" key="4">
    <source>
        <dbReference type="ARBA" id="ARBA00022777"/>
    </source>
</evidence>
<dbReference type="Gene3D" id="1.25.40.10">
    <property type="entry name" value="Tetratricopeptide repeat domain"/>
    <property type="match status" value="2"/>
</dbReference>
<keyword evidence="6" id="KW-0802">TPR repeat</keyword>
<feature type="repeat" description="TPR" evidence="6">
    <location>
        <begin position="156"/>
        <end position="189"/>
    </location>
</feature>
<keyword evidence="4" id="KW-0418">Kinase</keyword>
<dbReference type="Proteomes" id="UP000256919">
    <property type="component" value="Unassembled WGS sequence"/>
</dbReference>